<comment type="similarity">
    <text evidence="1">Belongs to the ATP-dependent AMP-binding enzyme family.</text>
</comment>
<dbReference type="InterPro" id="IPR042099">
    <property type="entry name" value="ANL_N_sf"/>
</dbReference>
<dbReference type="InterPro" id="IPR020845">
    <property type="entry name" value="AMP-binding_CS"/>
</dbReference>
<evidence type="ECO:0000259" key="3">
    <source>
        <dbReference type="Pfam" id="PF00501"/>
    </source>
</evidence>
<dbReference type="Gene3D" id="3.30.300.30">
    <property type="match status" value="1"/>
</dbReference>
<dbReference type="EC" id="6.2.1.3" evidence="5"/>
<dbReference type="InterPro" id="IPR050237">
    <property type="entry name" value="ATP-dep_AMP-bd_enzyme"/>
</dbReference>
<dbReference type="Pfam" id="PF13193">
    <property type="entry name" value="AMP-binding_C"/>
    <property type="match status" value="1"/>
</dbReference>
<feature type="domain" description="AMP-binding enzyme C-terminal" evidence="4">
    <location>
        <begin position="428"/>
        <end position="501"/>
    </location>
</feature>
<dbReference type="InterPro" id="IPR025110">
    <property type="entry name" value="AMP-bd_C"/>
</dbReference>
<dbReference type="FunFam" id="3.30.300.30:FF:000008">
    <property type="entry name" value="2,3-dihydroxybenzoate-AMP ligase"/>
    <property type="match status" value="1"/>
</dbReference>
<dbReference type="NCBIfam" id="NF004837">
    <property type="entry name" value="PRK06187.1"/>
    <property type="match status" value="1"/>
</dbReference>
<dbReference type="SUPFAM" id="SSF56801">
    <property type="entry name" value="Acetyl-CoA synthetase-like"/>
    <property type="match status" value="1"/>
</dbReference>
<sequence>MILGDIIERNARCYRDHPAFLFEGRRITHGEFAERVRRLCNALIARGLQRGSRIAILAQNCPEYLELYAAAGMGGFIAVGINYRLGVADQAAILRDCEPALLIHEPEYAEAVAALRPALPPQAQVLCLGAGQGSDAGQGADRYEAALAAASTQPPPWRAQADDTLLLIYTSGTTGVPKGVMLANGAQVEQARMLALTHASGQDDRMLIVMPLYHIGGTTELLSYLIGGATIVLHRRFDARDILASIAAHRVTAAHFAPIMIQALVDAQAEAPVDVSSLRVACYASAPMSVALSRRARATFGPIFMQTYGMTEHGPGTVLLKHQHLPDGSAAEAARMASAGQPILGVDLRIVDDAGAVLADGQVGEIQMRSAAIMQGYWRKPSETAAALVDGWMKTGDVGYVDPDGYLFIVDRKKDMIISGGENIYSREVEETLMRHPAVREAAVIGVPDEKWGESVKAFVVRQPGADVDEADLVQHCRDHIASYKKPRSVEFLDALPRMASTSKVDKKALRAPYWDRAGRQVA</sequence>
<evidence type="ECO:0000259" key="4">
    <source>
        <dbReference type="Pfam" id="PF13193"/>
    </source>
</evidence>
<dbReference type="GO" id="GO:0004467">
    <property type="term" value="F:long-chain fatty acid-CoA ligase activity"/>
    <property type="evidence" value="ECO:0007669"/>
    <property type="project" value="UniProtKB-EC"/>
</dbReference>
<evidence type="ECO:0000256" key="1">
    <source>
        <dbReference type="ARBA" id="ARBA00006432"/>
    </source>
</evidence>
<dbReference type="InterPro" id="IPR000873">
    <property type="entry name" value="AMP-dep_synth/lig_dom"/>
</dbReference>
<protein>
    <submittedName>
        <fullName evidence="5">Long-chain-fatty-acid--CoA ligase</fullName>
        <ecNumber evidence="5">6.2.1.3</ecNumber>
    </submittedName>
</protein>
<dbReference type="PANTHER" id="PTHR43767">
    <property type="entry name" value="LONG-CHAIN-FATTY-ACID--COA LIGASE"/>
    <property type="match status" value="1"/>
</dbReference>
<feature type="domain" description="AMP-dependent synthetase/ligase" evidence="3">
    <location>
        <begin position="8"/>
        <end position="378"/>
    </location>
</feature>
<keyword evidence="2 5" id="KW-0436">Ligase</keyword>
<dbReference type="Proteomes" id="UP000494111">
    <property type="component" value="Unassembled WGS sequence"/>
</dbReference>
<accession>A0A6S7A170</accession>
<dbReference type="Gene3D" id="3.40.50.12780">
    <property type="entry name" value="N-terminal domain of ligase-like"/>
    <property type="match status" value="1"/>
</dbReference>
<evidence type="ECO:0000313" key="6">
    <source>
        <dbReference type="Proteomes" id="UP000494111"/>
    </source>
</evidence>
<dbReference type="EMBL" id="CADIJO010000009">
    <property type="protein sequence ID" value="CAB3707754.1"/>
    <property type="molecule type" value="Genomic_DNA"/>
</dbReference>
<gene>
    <name evidence="5" type="primary">lcfB_2</name>
    <name evidence="5" type="ORF">LMG3458_03031</name>
</gene>
<organism evidence="5 6">
    <name type="scientific">Achromobacter deleyi</name>
    <dbReference type="NCBI Taxonomy" id="1353891"/>
    <lineage>
        <taxon>Bacteria</taxon>
        <taxon>Pseudomonadati</taxon>
        <taxon>Pseudomonadota</taxon>
        <taxon>Betaproteobacteria</taxon>
        <taxon>Burkholderiales</taxon>
        <taxon>Alcaligenaceae</taxon>
        <taxon>Achromobacter</taxon>
    </lineage>
</organism>
<dbReference type="AlphaFoldDB" id="A0A6S7A170"/>
<dbReference type="PROSITE" id="PS00455">
    <property type="entry name" value="AMP_BINDING"/>
    <property type="match status" value="1"/>
</dbReference>
<reference evidence="5 6" key="1">
    <citation type="submission" date="2020-04" db="EMBL/GenBank/DDBJ databases">
        <authorList>
            <person name="De Canck E."/>
        </authorList>
    </citation>
    <scope>NUCLEOTIDE SEQUENCE [LARGE SCALE GENOMIC DNA]</scope>
    <source>
        <strain evidence="5 6">LMG 3458</strain>
    </source>
</reference>
<evidence type="ECO:0000256" key="2">
    <source>
        <dbReference type="ARBA" id="ARBA00022598"/>
    </source>
</evidence>
<proteinExistence type="inferred from homology"/>
<dbReference type="InterPro" id="IPR045851">
    <property type="entry name" value="AMP-bd_C_sf"/>
</dbReference>
<dbReference type="RefSeq" id="WP_175192946.1">
    <property type="nucleotide sequence ID" value="NZ_CADIJO010000009.1"/>
</dbReference>
<evidence type="ECO:0000313" key="5">
    <source>
        <dbReference type="EMBL" id="CAB3707754.1"/>
    </source>
</evidence>
<dbReference type="PANTHER" id="PTHR43767:SF7">
    <property type="entry name" value="MEDIUM_LONG-CHAIN-FATTY-ACID--COA LIGASE FADD8"/>
    <property type="match status" value="1"/>
</dbReference>
<dbReference type="Pfam" id="PF00501">
    <property type="entry name" value="AMP-binding"/>
    <property type="match status" value="1"/>
</dbReference>
<name>A0A6S7A170_9BURK</name>